<evidence type="ECO:0000313" key="1">
    <source>
        <dbReference type="EMBL" id="VEP14331.1"/>
    </source>
</evidence>
<name>A0A563VSE7_9CYAN</name>
<dbReference type="AlphaFoldDB" id="A0A563VSE7"/>
<keyword evidence="2" id="KW-1185">Reference proteome</keyword>
<dbReference type="EMBL" id="CAACVJ010000177">
    <property type="protein sequence ID" value="VEP14331.1"/>
    <property type="molecule type" value="Genomic_DNA"/>
</dbReference>
<organism evidence="1 2">
    <name type="scientific">Hyella patelloides LEGE 07179</name>
    <dbReference type="NCBI Taxonomy" id="945734"/>
    <lineage>
        <taxon>Bacteria</taxon>
        <taxon>Bacillati</taxon>
        <taxon>Cyanobacteriota</taxon>
        <taxon>Cyanophyceae</taxon>
        <taxon>Pleurocapsales</taxon>
        <taxon>Hyellaceae</taxon>
        <taxon>Hyella</taxon>
    </lineage>
</organism>
<accession>A0A563VSE7</accession>
<evidence type="ECO:0000313" key="2">
    <source>
        <dbReference type="Proteomes" id="UP000320055"/>
    </source>
</evidence>
<sequence length="85" mass="9861">MLLKKSLLNQAKLLNCNMYESFNNKQTIEITRSGKKILLKEQEFNIWLLICNGEPQILLEPQEASLFLKKLNRQHSPKLVSSSCK</sequence>
<proteinExistence type="predicted"/>
<protein>
    <submittedName>
        <fullName evidence="1">Uncharacterized protein</fullName>
    </submittedName>
</protein>
<gene>
    <name evidence="1" type="ORF">H1P_2580012</name>
</gene>
<reference evidence="1 2" key="1">
    <citation type="submission" date="2019-01" db="EMBL/GenBank/DDBJ databases">
        <authorList>
            <person name="Brito A."/>
        </authorList>
    </citation>
    <scope>NUCLEOTIDE SEQUENCE [LARGE SCALE GENOMIC DNA]</scope>
    <source>
        <strain evidence="1">1</strain>
    </source>
</reference>
<dbReference type="Proteomes" id="UP000320055">
    <property type="component" value="Unassembled WGS sequence"/>
</dbReference>